<proteinExistence type="predicted"/>
<evidence type="ECO:0000256" key="1">
    <source>
        <dbReference type="SAM" id="MobiDB-lite"/>
    </source>
</evidence>
<evidence type="ECO:0000313" key="2">
    <source>
        <dbReference type="EMBL" id="ODS22345.1"/>
    </source>
</evidence>
<reference evidence="2 3" key="1">
    <citation type="journal article" date="2016" name="Appl. Environ. Microbiol.">
        <title>Lack of Overt Genome Reduction in the Bryostatin-Producing Bryozoan Symbiont "Candidatus Endobugula sertula".</title>
        <authorList>
            <person name="Miller I.J."/>
            <person name="Vanee N."/>
            <person name="Fong S.S."/>
            <person name="Lim-Fong G.E."/>
            <person name="Kwan J.C."/>
        </authorList>
    </citation>
    <scope>NUCLEOTIDE SEQUENCE [LARGE SCALE GENOMIC DNA]</scope>
    <source>
        <strain evidence="2">AB1-4</strain>
    </source>
</reference>
<feature type="compositionally biased region" description="Polar residues" evidence="1">
    <location>
        <begin position="230"/>
        <end position="239"/>
    </location>
</feature>
<evidence type="ECO:0000313" key="3">
    <source>
        <dbReference type="Proteomes" id="UP000242502"/>
    </source>
</evidence>
<protein>
    <submittedName>
        <fullName evidence="2">Uncharacterized protein</fullName>
    </submittedName>
</protein>
<accession>A0A1D2QL98</accession>
<feature type="region of interest" description="Disordered" evidence="1">
    <location>
        <begin position="213"/>
        <end position="239"/>
    </location>
</feature>
<feature type="compositionally biased region" description="Basic residues" evidence="1">
    <location>
        <begin position="54"/>
        <end position="63"/>
    </location>
</feature>
<comment type="caution">
    <text evidence="2">The sequence shown here is derived from an EMBL/GenBank/DDBJ whole genome shotgun (WGS) entry which is preliminary data.</text>
</comment>
<feature type="region of interest" description="Disordered" evidence="1">
    <location>
        <begin position="1"/>
        <end position="96"/>
    </location>
</feature>
<dbReference type="AlphaFoldDB" id="A0A1D2QL98"/>
<gene>
    <name evidence="2" type="ORF">AB835_14715</name>
</gene>
<sequence>MCKGHKTDLWNTNSSMKPSSSGKVCGGKRPADNISSSEEVDIASIENIEDNKHSSIRKKRRNMPARSGGGSRSRDNKGESKSGKASVGVGKCPPRDMKRLRKGVAYGVTRVAKWGQTLALFLRSSDNSDEGFFRPPKTYKSVKFNIGDRITLVSVGYSSTRNRTAQEVKIETKNGEEIVVNQNSSGEPTSVLTKQRAESPIEAATPKEVFRTPPQVEQNRSNSRKVSDSGIMTPNNTGLVQTNMAPLKTAQGQTSSHYDLSTLLLATSILQAQCNPTAPNFPLSTQLSLLSNQALRPAPPANRLGVSQVTNAVVPTHLVSEKLAQDQPSSSASKLPLDLLELFNRQLSNTMLQRNVALI</sequence>
<feature type="compositionally biased region" description="Polar residues" evidence="1">
    <location>
        <begin position="9"/>
        <end position="22"/>
    </location>
</feature>
<dbReference type="EMBL" id="MDLC01000098">
    <property type="protein sequence ID" value="ODS22345.1"/>
    <property type="molecule type" value="Genomic_DNA"/>
</dbReference>
<dbReference type="Proteomes" id="UP000242502">
    <property type="component" value="Unassembled WGS sequence"/>
</dbReference>
<feature type="compositionally biased region" description="Basic and acidic residues" evidence="1">
    <location>
        <begin position="72"/>
        <end position="82"/>
    </location>
</feature>
<organism evidence="2 3">
    <name type="scientific">Candidatus Endobugula sertula</name>
    <name type="common">Bugula neritina bacterial symbiont</name>
    <dbReference type="NCBI Taxonomy" id="62101"/>
    <lineage>
        <taxon>Bacteria</taxon>
        <taxon>Pseudomonadati</taxon>
        <taxon>Pseudomonadota</taxon>
        <taxon>Gammaproteobacteria</taxon>
        <taxon>Cellvibrionales</taxon>
        <taxon>Cellvibrionaceae</taxon>
        <taxon>Candidatus Endobugula</taxon>
    </lineage>
</organism>
<name>A0A1D2QL98_9GAMM</name>